<evidence type="ECO:0000313" key="3">
    <source>
        <dbReference type="Proteomes" id="UP000194798"/>
    </source>
</evidence>
<dbReference type="Gene3D" id="3.30.1460.40">
    <property type="entry name" value="[NiFe]-hydrogenase assembly chaperone, HybE"/>
    <property type="match status" value="1"/>
</dbReference>
<dbReference type="NCBIfam" id="TIGR03993">
    <property type="entry name" value="hydrog_HybE"/>
    <property type="match status" value="1"/>
</dbReference>
<proteinExistence type="inferred from homology"/>
<protein>
    <recommendedName>
        <fullName evidence="4">Rubredoxin</fullName>
    </recommendedName>
</protein>
<dbReference type="EMBL" id="MSLT01000012">
    <property type="protein sequence ID" value="OUD13922.1"/>
    <property type="molecule type" value="Genomic_DNA"/>
</dbReference>
<reference evidence="2 3" key="1">
    <citation type="submission" date="2016-12" db="EMBL/GenBank/DDBJ databases">
        <title>Thioflexothrix psekupsii D3 genome sequencing and assembly.</title>
        <authorList>
            <person name="Fomenkov A."/>
            <person name="Vincze T."/>
            <person name="Grabovich M."/>
            <person name="Anton B.P."/>
            <person name="Dubinina G."/>
            <person name="Orlova M."/>
            <person name="Belousova E."/>
            <person name="Roberts R.J."/>
        </authorList>
    </citation>
    <scope>NUCLEOTIDE SEQUENCE [LARGE SCALE GENOMIC DNA]</scope>
    <source>
        <strain evidence="2">D3</strain>
    </source>
</reference>
<comment type="similarity">
    <text evidence="1">Belongs to the HupJ family.</text>
</comment>
<evidence type="ECO:0008006" key="4">
    <source>
        <dbReference type="Google" id="ProtNLM"/>
    </source>
</evidence>
<dbReference type="RefSeq" id="WP_086487706.1">
    <property type="nucleotide sequence ID" value="NZ_MSLT01000012.1"/>
</dbReference>
<evidence type="ECO:0000256" key="1">
    <source>
        <dbReference type="ARBA" id="ARBA00006532"/>
    </source>
</evidence>
<dbReference type="InterPro" id="IPR038530">
    <property type="entry name" value="NiFe-hyd_HybE_sf"/>
</dbReference>
<gene>
    <name evidence="2" type="ORF">TPSD3_06145</name>
</gene>
<comment type="caution">
    <text evidence="2">The sequence shown here is derived from an EMBL/GenBank/DDBJ whole genome shotgun (WGS) entry which is preliminary data.</text>
</comment>
<evidence type="ECO:0000313" key="2">
    <source>
        <dbReference type="EMBL" id="OUD13922.1"/>
    </source>
</evidence>
<keyword evidence="3" id="KW-1185">Reference proteome</keyword>
<dbReference type="AlphaFoldDB" id="A0A251X8R4"/>
<dbReference type="Proteomes" id="UP000194798">
    <property type="component" value="Unassembled WGS sequence"/>
</dbReference>
<organism evidence="2 3">
    <name type="scientific">Thioflexithrix psekupsensis</name>
    <dbReference type="NCBI Taxonomy" id="1570016"/>
    <lineage>
        <taxon>Bacteria</taxon>
        <taxon>Pseudomonadati</taxon>
        <taxon>Pseudomonadota</taxon>
        <taxon>Gammaproteobacteria</taxon>
        <taxon>Thiotrichales</taxon>
        <taxon>Thioflexithrix</taxon>
    </lineage>
</organism>
<dbReference type="OrthoDB" id="7060130at2"/>
<name>A0A251X8R4_9GAMM</name>
<dbReference type="Pfam" id="PF11939">
    <property type="entry name" value="NiFe-hyd_HybE"/>
    <property type="match status" value="1"/>
</dbReference>
<accession>A0A251X8R4</accession>
<dbReference type="InterPro" id="IPR023994">
    <property type="entry name" value="NiFe-hyd_HybE"/>
</dbReference>
<sequence>MRQQEPCERVSELVRCFQHIYQTRMQDMPMVNPALSVDVIGFRTWQQRCVGILITPWFMNLIVLFEQPTEKVSLPHADEKYHYQFPSGHYEFLVCHEESLGLYHSCSLFSPMFDFNSQELAQQTAQHILTLLWQAPEKQIKPKDNEKKTLSRRELLRGKFSAGSS</sequence>